<keyword evidence="4 7" id="KW-0812">Transmembrane</keyword>
<evidence type="ECO:0000313" key="10">
    <source>
        <dbReference type="EMBL" id="GFE81608.1"/>
    </source>
</evidence>
<dbReference type="EMBL" id="BLJN01000003">
    <property type="protein sequence ID" value="GFE81608.1"/>
    <property type="molecule type" value="Genomic_DNA"/>
</dbReference>
<evidence type="ECO:0000256" key="9">
    <source>
        <dbReference type="SAM" id="Phobius"/>
    </source>
</evidence>
<dbReference type="GO" id="GO:0005886">
    <property type="term" value="C:plasma membrane"/>
    <property type="evidence" value="ECO:0007669"/>
    <property type="project" value="UniProtKB-SubCell"/>
</dbReference>
<evidence type="ECO:0008006" key="12">
    <source>
        <dbReference type="Google" id="ProtNLM"/>
    </source>
</evidence>
<keyword evidence="7" id="KW-0813">Transport</keyword>
<dbReference type="GO" id="GO:0015031">
    <property type="term" value="P:protein transport"/>
    <property type="evidence" value="ECO:0007669"/>
    <property type="project" value="UniProtKB-KW"/>
</dbReference>
<dbReference type="Pfam" id="PF02472">
    <property type="entry name" value="ExbD"/>
    <property type="match status" value="1"/>
</dbReference>
<evidence type="ECO:0000256" key="5">
    <source>
        <dbReference type="ARBA" id="ARBA00022989"/>
    </source>
</evidence>
<keyword evidence="11" id="KW-1185">Reference proteome</keyword>
<proteinExistence type="inferred from homology"/>
<name>A0A829YFI2_9GAMM</name>
<evidence type="ECO:0000256" key="2">
    <source>
        <dbReference type="ARBA" id="ARBA00005811"/>
    </source>
</evidence>
<keyword evidence="6 9" id="KW-0472">Membrane</keyword>
<evidence type="ECO:0000256" key="7">
    <source>
        <dbReference type="RuleBase" id="RU003879"/>
    </source>
</evidence>
<reference evidence="11" key="1">
    <citation type="submission" date="2020-01" db="EMBL/GenBank/DDBJ databases">
        <title>'Steroidobacter agaridevorans' sp. nov., agar-degrading bacteria isolated from rhizosphere soils.</title>
        <authorList>
            <person name="Ikenaga M."/>
            <person name="Kataoka M."/>
            <person name="Murouchi A."/>
            <person name="Katsuragi S."/>
            <person name="Sakai M."/>
        </authorList>
    </citation>
    <scope>NUCLEOTIDE SEQUENCE [LARGE SCALE GENOMIC DNA]</scope>
    <source>
        <strain evidence="11">YU21-B</strain>
    </source>
</reference>
<feature type="transmembrane region" description="Helical" evidence="9">
    <location>
        <begin position="21"/>
        <end position="40"/>
    </location>
</feature>
<dbReference type="Proteomes" id="UP000445000">
    <property type="component" value="Unassembled WGS sequence"/>
</dbReference>
<keyword evidence="3" id="KW-1003">Cell membrane</keyword>
<evidence type="ECO:0000256" key="3">
    <source>
        <dbReference type="ARBA" id="ARBA00022475"/>
    </source>
</evidence>
<protein>
    <recommendedName>
        <fullName evidence="12">Biopolymer transporter ExbD</fullName>
    </recommendedName>
</protein>
<evidence type="ECO:0000256" key="4">
    <source>
        <dbReference type="ARBA" id="ARBA00022692"/>
    </source>
</evidence>
<comment type="caution">
    <text evidence="10">The sequence shown here is derived from an EMBL/GenBank/DDBJ whole genome shotgun (WGS) entry which is preliminary data.</text>
</comment>
<dbReference type="InterPro" id="IPR003400">
    <property type="entry name" value="ExbD"/>
</dbReference>
<dbReference type="AlphaFoldDB" id="A0A829YFI2"/>
<dbReference type="GO" id="GO:0022857">
    <property type="term" value="F:transmembrane transporter activity"/>
    <property type="evidence" value="ECO:0007669"/>
    <property type="project" value="InterPro"/>
</dbReference>
<evidence type="ECO:0000256" key="6">
    <source>
        <dbReference type="ARBA" id="ARBA00023136"/>
    </source>
</evidence>
<evidence type="ECO:0000256" key="8">
    <source>
        <dbReference type="SAM" id="MobiDB-lite"/>
    </source>
</evidence>
<comment type="subcellular location">
    <subcellularLocation>
        <location evidence="1">Cell membrane</location>
        <topology evidence="1">Single-pass membrane protein</topology>
    </subcellularLocation>
    <subcellularLocation>
        <location evidence="7">Cell membrane</location>
        <topology evidence="7">Single-pass type II membrane protein</topology>
    </subcellularLocation>
</comment>
<keyword evidence="7" id="KW-0653">Protein transport</keyword>
<keyword evidence="5 9" id="KW-1133">Transmembrane helix</keyword>
<evidence type="ECO:0000256" key="1">
    <source>
        <dbReference type="ARBA" id="ARBA00004162"/>
    </source>
</evidence>
<comment type="similarity">
    <text evidence="2 7">Belongs to the ExbD/TolR family.</text>
</comment>
<dbReference type="RefSeq" id="WP_161813229.1">
    <property type="nucleotide sequence ID" value="NZ_BLJN01000003.1"/>
</dbReference>
<organism evidence="10 11">
    <name type="scientific">Steroidobacter agaridevorans</name>
    <dbReference type="NCBI Taxonomy" id="2695856"/>
    <lineage>
        <taxon>Bacteria</taxon>
        <taxon>Pseudomonadati</taxon>
        <taxon>Pseudomonadota</taxon>
        <taxon>Gammaproteobacteria</taxon>
        <taxon>Steroidobacterales</taxon>
        <taxon>Steroidobacteraceae</taxon>
        <taxon>Steroidobacter</taxon>
    </lineage>
</organism>
<accession>A0A829YFI2</accession>
<sequence>MINRIKRHRSRKHGGAEAAGHMTLVPFIDMLMILTVFLLVHNSDTDILPNTKAISIPASLSDKKPRPSVVVMITKEDLLVDGRPIAKVADVIASREAVIQPLKQALQGQADTVLVDAARQEIKDREVTIMGDKNTPYSVLRKIMATCTDADYGKVSLAVVEREGANAVSPSASGRTAAFNASPSNAVGS</sequence>
<dbReference type="Gene3D" id="3.30.420.270">
    <property type="match status" value="1"/>
</dbReference>
<gene>
    <name evidence="10" type="ORF">GCM10011487_36080</name>
</gene>
<evidence type="ECO:0000313" key="11">
    <source>
        <dbReference type="Proteomes" id="UP000445000"/>
    </source>
</evidence>
<feature type="region of interest" description="Disordered" evidence="8">
    <location>
        <begin position="170"/>
        <end position="189"/>
    </location>
</feature>